<organism evidence="2 3">
    <name type="scientific">Portunus trituberculatus</name>
    <name type="common">Swimming crab</name>
    <name type="synonym">Neptunus trituberculatus</name>
    <dbReference type="NCBI Taxonomy" id="210409"/>
    <lineage>
        <taxon>Eukaryota</taxon>
        <taxon>Metazoa</taxon>
        <taxon>Ecdysozoa</taxon>
        <taxon>Arthropoda</taxon>
        <taxon>Crustacea</taxon>
        <taxon>Multicrustacea</taxon>
        <taxon>Malacostraca</taxon>
        <taxon>Eumalacostraca</taxon>
        <taxon>Eucarida</taxon>
        <taxon>Decapoda</taxon>
        <taxon>Pleocyemata</taxon>
        <taxon>Brachyura</taxon>
        <taxon>Eubrachyura</taxon>
        <taxon>Portunoidea</taxon>
        <taxon>Portunidae</taxon>
        <taxon>Portuninae</taxon>
        <taxon>Portunus</taxon>
    </lineage>
</organism>
<dbReference type="Proteomes" id="UP000324222">
    <property type="component" value="Unassembled WGS sequence"/>
</dbReference>
<reference evidence="2 3" key="1">
    <citation type="submission" date="2019-05" db="EMBL/GenBank/DDBJ databases">
        <title>Another draft genome of Portunus trituberculatus and its Hox gene families provides insights of decapod evolution.</title>
        <authorList>
            <person name="Jeong J.-H."/>
            <person name="Song I."/>
            <person name="Kim S."/>
            <person name="Choi T."/>
            <person name="Kim D."/>
            <person name="Ryu S."/>
            <person name="Kim W."/>
        </authorList>
    </citation>
    <scope>NUCLEOTIDE SEQUENCE [LARGE SCALE GENOMIC DNA]</scope>
    <source>
        <tissue evidence="2">Muscle</tissue>
    </source>
</reference>
<keyword evidence="1" id="KW-0472">Membrane</keyword>
<sequence>MALQPPPCSRVRVAVTAGRHSQPALCYPRTRVHCLGLLYIVISASRFLGVMGPIFNMVTSEVESKSTTMFA</sequence>
<accession>A0A5B7EZH0</accession>
<gene>
    <name evidence="2" type="ORF">E2C01_033686</name>
</gene>
<evidence type="ECO:0000313" key="2">
    <source>
        <dbReference type="EMBL" id="MPC40131.1"/>
    </source>
</evidence>
<name>A0A5B7EZH0_PORTR</name>
<feature type="transmembrane region" description="Helical" evidence="1">
    <location>
        <begin position="37"/>
        <end position="59"/>
    </location>
</feature>
<keyword evidence="1" id="KW-1133">Transmembrane helix</keyword>
<keyword evidence="3" id="KW-1185">Reference proteome</keyword>
<evidence type="ECO:0000256" key="1">
    <source>
        <dbReference type="SAM" id="Phobius"/>
    </source>
</evidence>
<proteinExistence type="predicted"/>
<comment type="caution">
    <text evidence="2">The sequence shown here is derived from an EMBL/GenBank/DDBJ whole genome shotgun (WGS) entry which is preliminary data.</text>
</comment>
<dbReference type="EMBL" id="VSRR010004592">
    <property type="protein sequence ID" value="MPC40131.1"/>
    <property type="molecule type" value="Genomic_DNA"/>
</dbReference>
<evidence type="ECO:0000313" key="3">
    <source>
        <dbReference type="Proteomes" id="UP000324222"/>
    </source>
</evidence>
<keyword evidence="1" id="KW-0812">Transmembrane</keyword>
<protein>
    <submittedName>
        <fullName evidence="2">Uncharacterized protein</fullName>
    </submittedName>
</protein>
<dbReference type="AlphaFoldDB" id="A0A5B7EZH0"/>